<sequence>MPDAIEIDSEKFAEATRHFREMVAAHSPSRRPFQSFREGVLDTNEGFKLRLREEALSKLNPSSWSEADLGTGLILECAISAIEIEGNNLLSWDGRNGPASTDHRKLVDARGNPSDRLATETLLFRLYKDPDPGEELFDAFVDHFGRIYPLMGYLWFLRDAERFVPLRPEGLQSGIRRAGIDYTLVGRCSWENYAGFIDALHALRPRIAADLSVDDVTLIDAHSFVWVVGYWQPPKSGGSSMGLRLTQTTYAAEKLAERVMKTVSYANGQTVSKTVKEKTTDMTKEELKAHIAELIESSGAQCQITHLPVVLPPNEGDPDMAASIDRIHSDKGYVRGNLQIVCWFVNRWKSDDDPENFRRLIDLVRSRRPDTDAPAGKMAD</sequence>
<dbReference type="Proteomes" id="UP000474957">
    <property type="component" value="Unassembled WGS sequence"/>
</dbReference>
<reference evidence="1 2" key="1">
    <citation type="submission" date="2019-10" db="EMBL/GenBank/DDBJ databases">
        <title>Cognatihalovulum marinum gen. nov. sp. nov., a new member of the family Rhodobacteraceae isolated from deep seawater of the Northwest Indian Ocean.</title>
        <authorList>
            <person name="Ruan C."/>
            <person name="Wang J."/>
            <person name="Zheng X."/>
            <person name="Song L."/>
            <person name="Zhu Y."/>
            <person name="Huang Y."/>
            <person name="Lu Z."/>
            <person name="Du W."/>
            <person name="Huang L."/>
            <person name="Dai X."/>
        </authorList>
    </citation>
    <scope>NUCLEOTIDE SEQUENCE [LARGE SCALE GENOMIC DNA]</scope>
    <source>
        <strain evidence="1 2">2CG4</strain>
    </source>
</reference>
<proteinExistence type="predicted"/>
<keyword evidence="2" id="KW-1185">Reference proteome</keyword>
<evidence type="ECO:0000313" key="2">
    <source>
        <dbReference type="Proteomes" id="UP000474957"/>
    </source>
</evidence>
<name>A0A6L5Z7F1_9RHOB</name>
<dbReference type="EMBL" id="WIND01000034">
    <property type="protein sequence ID" value="MSU92014.1"/>
    <property type="molecule type" value="Genomic_DNA"/>
</dbReference>
<dbReference type="Gene3D" id="3.30.40.220">
    <property type="match status" value="1"/>
</dbReference>
<protein>
    <submittedName>
        <fullName evidence="1">Uncharacterized protein</fullName>
    </submittedName>
</protein>
<gene>
    <name evidence="1" type="ORF">GE300_20885</name>
</gene>
<dbReference type="RefSeq" id="WP_154449455.1">
    <property type="nucleotide sequence ID" value="NZ_WIND01000034.1"/>
</dbReference>
<dbReference type="AlphaFoldDB" id="A0A6L5Z7F1"/>
<organism evidence="1 2">
    <name type="scientific">Halovulum marinum</name>
    <dbReference type="NCBI Taxonomy" id="2662447"/>
    <lineage>
        <taxon>Bacteria</taxon>
        <taxon>Pseudomonadati</taxon>
        <taxon>Pseudomonadota</taxon>
        <taxon>Alphaproteobacteria</taxon>
        <taxon>Rhodobacterales</taxon>
        <taxon>Paracoccaceae</taxon>
        <taxon>Halovulum</taxon>
    </lineage>
</organism>
<evidence type="ECO:0000313" key="1">
    <source>
        <dbReference type="EMBL" id="MSU92014.1"/>
    </source>
</evidence>
<accession>A0A6L5Z7F1</accession>
<comment type="caution">
    <text evidence="1">The sequence shown here is derived from an EMBL/GenBank/DDBJ whole genome shotgun (WGS) entry which is preliminary data.</text>
</comment>